<evidence type="ECO:0000256" key="4">
    <source>
        <dbReference type="ARBA" id="ARBA00022741"/>
    </source>
</evidence>
<evidence type="ECO:0000256" key="8">
    <source>
        <dbReference type="ARBA" id="ARBA00048679"/>
    </source>
</evidence>
<name>A0A078AAI4_STYLE</name>
<evidence type="ECO:0000313" key="10">
    <source>
        <dbReference type="EMBL" id="CDW79219.1"/>
    </source>
</evidence>
<dbReference type="InterPro" id="IPR008266">
    <property type="entry name" value="Tyr_kinase_AS"/>
</dbReference>
<keyword evidence="3" id="KW-0808">Transferase</keyword>
<evidence type="ECO:0000256" key="5">
    <source>
        <dbReference type="ARBA" id="ARBA00022777"/>
    </source>
</evidence>
<organism evidence="10 11">
    <name type="scientific">Stylonychia lemnae</name>
    <name type="common">Ciliate</name>
    <dbReference type="NCBI Taxonomy" id="5949"/>
    <lineage>
        <taxon>Eukaryota</taxon>
        <taxon>Sar</taxon>
        <taxon>Alveolata</taxon>
        <taxon>Ciliophora</taxon>
        <taxon>Intramacronucleata</taxon>
        <taxon>Spirotrichea</taxon>
        <taxon>Stichotrichia</taxon>
        <taxon>Sporadotrichida</taxon>
        <taxon>Oxytrichidae</taxon>
        <taxon>Stylonychinae</taxon>
        <taxon>Stylonychia</taxon>
    </lineage>
</organism>
<dbReference type="PANTHER" id="PTHR43671">
    <property type="entry name" value="SERINE/THREONINE-PROTEIN KINASE NEK"/>
    <property type="match status" value="1"/>
</dbReference>
<keyword evidence="2" id="KW-0723">Serine/threonine-protein kinase</keyword>
<keyword evidence="4" id="KW-0547">Nucleotide-binding</keyword>
<dbReference type="Proteomes" id="UP000039865">
    <property type="component" value="Unassembled WGS sequence"/>
</dbReference>
<dbReference type="PROSITE" id="PS50011">
    <property type="entry name" value="PROTEIN_KINASE_DOM"/>
    <property type="match status" value="1"/>
</dbReference>
<evidence type="ECO:0000256" key="3">
    <source>
        <dbReference type="ARBA" id="ARBA00022679"/>
    </source>
</evidence>
<keyword evidence="6" id="KW-0067">ATP-binding</keyword>
<dbReference type="Gene3D" id="1.10.510.10">
    <property type="entry name" value="Transferase(Phosphotransferase) domain 1"/>
    <property type="match status" value="1"/>
</dbReference>
<sequence length="797" mass="93206">MEKLVAMKIRKPEYRYRKDICIKKGGYATQQDLAQVLTHSQSKDPKQDPGQAIQGIELELLRILREICTFSLRHPNITEVKESYLTNNNKFVIIQELADYDLTGYIEKQGLPNEQKVIQILLQVLNGLDYIHNHDIIHRDISPENILVFKDNTFKICDFGLASFGQVTFASAGKINYMAPEAYRGDLSSDKMCDIWSLGVMLLYLCTGQSTYGNQVVRNFVESHQKDNQKLVLPEQYRQLQDLLNRMVSYKPENRLSIRQIKEILYSMIDDVPQQLIQAQKIMAYELEIKLQELQTYQIRLNTFLEDNQIHNLNRMIETIQCSCNQLQIDMKEFSNLLKGKPANQDLQMQIQNRFQGDLEIGKANNPQQQRRNQLVYGDPEDIQEEKKEYVPFPYGEREDQISNMIQQVEEEKFSDLFPYKPRDQEQIHSQIQAKIEEEHRINKFNNHDFEFKILNATRQELPSPFFIVFLDQNNLYVSLLDGTQQVLDKNLKFMLNQVQQQNYLLQPELVKCPSFYHMQKGKIYSSIFEKSGFYSKVPVMIEKYQRQITKTFQIQGMINKMMRFTNDIIITAQENGSIELIWVVKNNQISQQFKLQNVGDINDICKSGTKNDLLYAFATDKGVYIGEFLQVASSDKVQYQFKLVKNKEFELDLICSTLIQIKQNQLAGTFSKSKGDIQSDIIVIDTDKKVRLLQISLIGMSAIFRVPDYNYQSSPYGFIKDHQYLYLIELNNLKLHKVAESIFKTRPNHQSLYIFEEFNQASIRDAKKYRIFDLEYQPGHAQGNSEIREIEIQMPL</sequence>
<comment type="catalytic activity">
    <reaction evidence="7">
        <text>L-threonyl-[protein] + ATP = O-phospho-L-threonyl-[protein] + ADP + H(+)</text>
        <dbReference type="Rhea" id="RHEA:46608"/>
        <dbReference type="Rhea" id="RHEA-COMP:11060"/>
        <dbReference type="Rhea" id="RHEA-COMP:11605"/>
        <dbReference type="ChEBI" id="CHEBI:15378"/>
        <dbReference type="ChEBI" id="CHEBI:30013"/>
        <dbReference type="ChEBI" id="CHEBI:30616"/>
        <dbReference type="ChEBI" id="CHEBI:61977"/>
        <dbReference type="ChEBI" id="CHEBI:456216"/>
        <dbReference type="EC" id="2.7.11.1"/>
    </reaction>
</comment>
<evidence type="ECO:0000256" key="7">
    <source>
        <dbReference type="ARBA" id="ARBA00047899"/>
    </source>
</evidence>
<dbReference type="OrthoDB" id="285969at2759"/>
<dbReference type="EC" id="2.7.11.1" evidence="1"/>
<dbReference type="GO" id="GO:0004674">
    <property type="term" value="F:protein serine/threonine kinase activity"/>
    <property type="evidence" value="ECO:0007669"/>
    <property type="project" value="UniProtKB-KW"/>
</dbReference>
<dbReference type="InterPro" id="IPR050660">
    <property type="entry name" value="NEK_Ser/Thr_kinase"/>
</dbReference>
<dbReference type="PANTHER" id="PTHR43671:SF98">
    <property type="entry name" value="SERINE_THREONINE-PROTEIN KINASE NEK11"/>
    <property type="match status" value="1"/>
</dbReference>
<feature type="domain" description="Protein kinase" evidence="9">
    <location>
        <begin position="1"/>
        <end position="269"/>
    </location>
</feature>
<evidence type="ECO:0000256" key="2">
    <source>
        <dbReference type="ARBA" id="ARBA00022527"/>
    </source>
</evidence>
<keyword evidence="5" id="KW-0418">Kinase</keyword>
<evidence type="ECO:0000259" key="9">
    <source>
        <dbReference type="PROSITE" id="PS50011"/>
    </source>
</evidence>
<dbReference type="AlphaFoldDB" id="A0A078AAI4"/>
<dbReference type="SUPFAM" id="SSF56112">
    <property type="entry name" value="Protein kinase-like (PK-like)"/>
    <property type="match status" value="1"/>
</dbReference>
<dbReference type="EMBL" id="CCKQ01007796">
    <property type="protein sequence ID" value="CDW79219.1"/>
    <property type="molecule type" value="Genomic_DNA"/>
</dbReference>
<comment type="catalytic activity">
    <reaction evidence="8">
        <text>L-seryl-[protein] + ATP = O-phospho-L-seryl-[protein] + ADP + H(+)</text>
        <dbReference type="Rhea" id="RHEA:17989"/>
        <dbReference type="Rhea" id="RHEA-COMP:9863"/>
        <dbReference type="Rhea" id="RHEA-COMP:11604"/>
        <dbReference type="ChEBI" id="CHEBI:15378"/>
        <dbReference type="ChEBI" id="CHEBI:29999"/>
        <dbReference type="ChEBI" id="CHEBI:30616"/>
        <dbReference type="ChEBI" id="CHEBI:83421"/>
        <dbReference type="ChEBI" id="CHEBI:456216"/>
        <dbReference type="EC" id="2.7.11.1"/>
    </reaction>
</comment>
<dbReference type="Pfam" id="PF00069">
    <property type="entry name" value="Pkinase"/>
    <property type="match status" value="1"/>
</dbReference>
<accession>A0A078AAI4</accession>
<keyword evidence="11" id="KW-1185">Reference proteome</keyword>
<evidence type="ECO:0000313" key="11">
    <source>
        <dbReference type="Proteomes" id="UP000039865"/>
    </source>
</evidence>
<evidence type="ECO:0000256" key="1">
    <source>
        <dbReference type="ARBA" id="ARBA00012513"/>
    </source>
</evidence>
<reference evidence="10 11" key="1">
    <citation type="submission" date="2014-06" db="EMBL/GenBank/DDBJ databases">
        <authorList>
            <person name="Swart Estienne"/>
        </authorList>
    </citation>
    <scope>NUCLEOTIDE SEQUENCE [LARGE SCALE GENOMIC DNA]</scope>
    <source>
        <strain evidence="10 11">130c</strain>
    </source>
</reference>
<dbReference type="CDD" id="cd14014">
    <property type="entry name" value="STKc_PknB_like"/>
    <property type="match status" value="1"/>
</dbReference>
<protein>
    <recommendedName>
        <fullName evidence="1">non-specific serine/threonine protein kinase</fullName>
        <ecNumber evidence="1">2.7.11.1</ecNumber>
    </recommendedName>
</protein>
<dbReference type="PROSITE" id="PS00109">
    <property type="entry name" value="PROTEIN_KINASE_TYR"/>
    <property type="match status" value="1"/>
</dbReference>
<dbReference type="InterPro" id="IPR011009">
    <property type="entry name" value="Kinase-like_dom_sf"/>
</dbReference>
<dbReference type="GO" id="GO:0005524">
    <property type="term" value="F:ATP binding"/>
    <property type="evidence" value="ECO:0007669"/>
    <property type="project" value="UniProtKB-KW"/>
</dbReference>
<gene>
    <name evidence="10" type="primary">Contig6634.g316</name>
    <name evidence="10" type="ORF">STYLEM_8205</name>
</gene>
<dbReference type="InterPro" id="IPR000719">
    <property type="entry name" value="Prot_kinase_dom"/>
</dbReference>
<proteinExistence type="predicted"/>
<dbReference type="InParanoid" id="A0A078AAI4"/>
<evidence type="ECO:0000256" key="6">
    <source>
        <dbReference type="ARBA" id="ARBA00022840"/>
    </source>
</evidence>